<evidence type="ECO:0000256" key="1">
    <source>
        <dbReference type="ARBA" id="ARBA00022679"/>
    </source>
</evidence>
<dbReference type="CDD" id="cd00761">
    <property type="entry name" value="Glyco_tranf_GTA_type"/>
    <property type="match status" value="1"/>
</dbReference>
<evidence type="ECO:0000313" key="4">
    <source>
        <dbReference type="EMBL" id="GGH58087.1"/>
    </source>
</evidence>
<evidence type="ECO:0000313" key="5">
    <source>
        <dbReference type="Proteomes" id="UP000652153"/>
    </source>
</evidence>
<evidence type="ECO:0000259" key="2">
    <source>
        <dbReference type="Pfam" id="PF00535"/>
    </source>
</evidence>
<dbReference type="Gene3D" id="3.90.550.10">
    <property type="entry name" value="Spore Coat Polysaccharide Biosynthesis Protein SpsA, Chain A"/>
    <property type="match status" value="1"/>
</dbReference>
<dbReference type="Proteomes" id="UP000652153">
    <property type="component" value="Unassembled WGS sequence"/>
</dbReference>
<reference evidence="5" key="1">
    <citation type="journal article" date="2019" name="Int. J. Syst. Evol. Microbiol.">
        <title>The Global Catalogue of Microorganisms (GCM) 10K type strain sequencing project: providing services to taxonomists for standard genome sequencing and annotation.</title>
        <authorList>
            <consortium name="The Broad Institute Genomics Platform"/>
            <consortium name="The Broad Institute Genome Sequencing Center for Infectious Disease"/>
            <person name="Wu L."/>
            <person name="Ma J."/>
        </authorList>
    </citation>
    <scope>NUCLEOTIDE SEQUENCE [LARGE SCALE GENOMIC DNA]</scope>
    <source>
        <strain evidence="5">CGMCC 1.12770</strain>
    </source>
</reference>
<gene>
    <name evidence="4" type="ORF">GCM10008014_30360</name>
</gene>
<dbReference type="SUPFAM" id="SSF53448">
    <property type="entry name" value="Nucleotide-diphospho-sugar transferases"/>
    <property type="match status" value="1"/>
</dbReference>
<dbReference type="InterPro" id="IPR027791">
    <property type="entry name" value="Galactosyl_T_C"/>
</dbReference>
<accession>A0ABQ1ZES4</accession>
<protein>
    <recommendedName>
        <fullName evidence="6">Glycosyltransferase family 2 protein</fullName>
    </recommendedName>
</protein>
<dbReference type="RefSeq" id="WP_188592985.1">
    <property type="nucleotide sequence ID" value="NZ_BMFU01000004.1"/>
</dbReference>
<organism evidence="4 5">
    <name type="scientific">Paenibacillus silvae</name>
    <dbReference type="NCBI Taxonomy" id="1325358"/>
    <lineage>
        <taxon>Bacteria</taxon>
        <taxon>Bacillati</taxon>
        <taxon>Bacillota</taxon>
        <taxon>Bacilli</taxon>
        <taxon>Bacillales</taxon>
        <taxon>Paenibacillaceae</taxon>
        <taxon>Paenibacillus</taxon>
    </lineage>
</organism>
<dbReference type="InterPro" id="IPR050834">
    <property type="entry name" value="Glycosyltransf_2"/>
</dbReference>
<evidence type="ECO:0000259" key="3">
    <source>
        <dbReference type="Pfam" id="PF02709"/>
    </source>
</evidence>
<proteinExistence type="predicted"/>
<sequence>MIHSCEYSIIIPVYNQKESLLITLSLFEKQNYPSDKFELIIVNDGSTDELEVDITHKEWPRNFKFIHQTNKGRACARNIGVENARSNNLIFCDADRFPDPDYITSIANVRNHYGDCAIIGRPLEFFGSKKWLDLSVELDWNKIKKYSRDSVYYHKITQLYDHRGFTDSPIRWSSFLVGNSCVTRRDFELVNGFDPDFKAWGFEHFEFALRLQDKGVFFYSCSDAINFHIPHPREQSFYRTMIEQSMDIVERKHPTVPCRLLKDFMFGEITLQRFEYMFGGFNTETLMQREPITMTIK</sequence>
<name>A0ABQ1ZES4_9BACL</name>
<dbReference type="Pfam" id="PF02709">
    <property type="entry name" value="Glyco_transf_7C"/>
    <property type="match status" value="1"/>
</dbReference>
<keyword evidence="5" id="KW-1185">Reference proteome</keyword>
<keyword evidence="1" id="KW-0808">Transferase</keyword>
<dbReference type="Pfam" id="PF00535">
    <property type="entry name" value="Glycos_transf_2"/>
    <property type="match status" value="1"/>
</dbReference>
<dbReference type="PANTHER" id="PTHR43685:SF2">
    <property type="entry name" value="GLYCOSYLTRANSFERASE 2-LIKE DOMAIN-CONTAINING PROTEIN"/>
    <property type="match status" value="1"/>
</dbReference>
<dbReference type="InterPro" id="IPR029044">
    <property type="entry name" value="Nucleotide-diphossugar_trans"/>
</dbReference>
<dbReference type="PANTHER" id="PTHR43685">
    <property type="entry name" value="GLYCOSYLTRANSFERASE"/>
    <property type="match status" value="1"/>
</dbReference>
<comment type="caution">
    <text evidence="4">The sequence shown here is derived from an EMBL/GenBank/DDBJ whole genome shotgun (WGS) entry which is preliminary data.</text>
</comment>
<dbReference type="InterPro" id="IPR001173">
    <property type="entry name" value="Glyco_trans_2-like"/>
</dbReference>
<dbReference type="EMBL" id="BMFU01000004">
    <property type="protein sequence ID" value="GGH58087.1"/>
    <property type="molecule type" value="Genomic_DNA"/>
</dbReference>
<feature type="domain" description="Galactosyltransferase C-terminal" evidence="3">
    <location>
        <begin position="169"/>
        <end position="221"/>
    </location>
</feature>
<feature type="domain" description="Glycosyltransferase 2-like" evidence="2">
    <location>
        <begin position="8"/>
        <end position="156"/>
    </location>
</feature>
<evidence type="ECO:0008006" key="6">
    <source>
        <dbReference type="Google" id="ProtNLM"/>
    </source>
</evidence>